<proteinExistence type="predicted"/>
<accession>A0A2G9TU95</accession>
<sequence>MILFSVSVTGLLLYVLPTCIILAYNCFKKKRNAAGASAKVKKRRFLFGRKKKSSCTASLYSQTQVSDMPKSEAPEPVLQTAKPLPPTTPSKEVEQKGTSRSKETTEEKQKVEKQEFLPYPSVRSPTKSAKRRRELELQEEKKRKIAEGFYQPRSDEDDTLEKVNSLKMENTEKTKSLRQWLGRGCSSQYNFRSIPAIVTVNVQEVPLVIAAVQEALRVIADVKEVVVEKETCQIAQKAEEEDDLGPHQGAQIHQKLVHHAQNEMTEKTNTSE</sequence>
<dbReference type="EMBL" id="KZ353358">
    <property type="protein sequence ID" value="PIO61581.1"/>
    <property type="molecule type" value="Genomic_DNA"/>
</dbReference>
<reference evidence="2 3" key="1">
    <citation type="submission" date="2015-09" db="EMBL/GenBank/DDBJ databases">
        <title>Draft genome of the parasitic nematode Teladorsagia circumcincta isolate WARC Sus (inbred).</title>
        <authorList>
            <person name="Mitreva M."/>
        </authorList>
    </citation>
    <scope>NUCLEOTIDE SEQUENCE [LARGE SCALE GENOMIC DNA]</scope>
    <source>
        <strain evidence="2 3">S</strain>
    </source>
</reference>
<dbReference type="OrthoDB" id="5877342at2759"/>
<evidence type="ECO:0000256" key="1">
    <source>
        <dbReference type="SAM" id="MobiDB-lite"/>
    </source>
</evidence>
<organism evidence="2 3">
    <name type="scientific">Teladorsagia circumcincta</name>
    <name type="common">Brown stomach worm</name>
    <name type="synonym">Ostertagia circumcincta</name>
    <dbReference type="NCBI Taxonomy" id="45464"/>
    <lineage>
        <taxon>Eukaryota</taxon>
        <taxon>Metazoa</taxon>
        <taxon>Ecdysozoa</taxon>
        <taxon>Nematoda</taxon>
        <taxon>Chromadorea</taxon>
        <taxon>Rhabditida</taxon>
        <taxon>Rhabditina</taxon>
        <taxon>Rhabditomorpha</taxon>
        <taxon>Strongyloidea</taxon>
        <taxon>Trichostrongylidae</taxon>
        <taxon>Teladorsagia</taxon>
    </lineage>
</organism>
<evidence type="ECO:0000313" key="2">
    <source>
        <dbReference type="EMBL" id="PIO61581.1"/>
    </source>
</evidence>
<evidence type="ECO:0000313" key="3">
    <source>
        <dbReference type="Proteomes" id="UP000230423"/>
    </source>
</evidence>
<dbReference type="Proteomes" id="UP000230423">
    <property type="component" value="Unassembled WGS sequence"/>
</dbReference>
<keyword evidence="3" id="KW-1185">Reference proteome</keyword>
<name>A0A2G9TU95_TELCI</name>
<feature type="compositionally biased region" description="Basic and acidic residues" evidence="1">
    <location>
        <begin position="91"/>
        <end position="115"/>
    </location>
</feature>
<gene>
    <name evidence="2" type="ORF">TELCIR_16891</name>
</gene>
<dbReference type="AlphaFoldDB" id="A0A2G9TU95"/>
<feature type="region of interest" description="Disordered" evidence="1">
    <location>
        <begin position="58"/>
        <end position="138"/>
    </location>
</feature>
<protein>
    <submittedName>
        <fullName evidence="2">Uncharacterized protein</fullName>
    </submittedName>
</protein>
<feature type="region of interest" description="Disordered" evidence="1">
    <location>
        <begin position="238"/>
        <end position="272"/>
    </location>
</feature>